<feature type="modified residue" description="4-aspartylphosphate" evidence="3">
    <location>
        <position position="52"/>
    </location>
</feature>
<dbReference type="EMBL" id="PVWK01000014">
    <property type="protein sequence ID" value="PSB34321.1"/>
    <property type="molecule type" value="Genomic_DNA"/>
</dbReference>
<feature type="domain" description="Response regulatory" evidence="4">
    <location>
        <begin position="3"/>
        <end position="119"/>
    </location>
</feature>
<dbReference type="InterPro" id="IPR011006">
    <property type="entry name" value="CheY-like_superfamily"/>
</dbReference>
<evidence type="ECO:0000256" key="3">
    <source>
        <dbReference type="PROSITE-ProRule" id="PRU00169"/>
    </source>
</evidence>
<name>A0A2T1ENM3_9CYAN</name>
<comment type="caution">
    <text evidence="5">The sequence shown here is derived from an EMBL/GenBank/DDBJ whole genome shotgun (WGS) entry which is preliminary data.</text>
</comment>
<dbReference type="Pfam" id="PF00072">
    <property type="entry name" value="Response_reg"/>
    <property type="match status" value="1"/>
</dbReference>
<dbReference type="AlphaFoldDB" id="A0A2T1ENM3"/>
<dbReference type="PANTHER" id="PTHR44591">
    <property type="entry name" value="STRESS RESPONSE REGULATOR PROTEIN 1"/>
    <property type="match status" value="1"/>
</dbReference>
<protein>
    <submittedName>
        <fullName evidence="5">Two-component system response regulator</fullName>
    </submittedName>
</protein>
<dbReference type="SMART" id="SM00448">
    <property type="entry name" value="REC"/>
    <property type="match status" value="1"/>
</dbReference>
<evidence type="ECO:0000313" key="5">
    <source>
        <dbReference type="EMBL" id="PSB34321.1"/>
    </source>
</evidence>
<evidence type="ECO:0000256" key="1">
    <source>
        <dbReference type="ARBA" id="ARBA00022553"/>
    </source>
</evidence>
<dbReference type="RefSeq" id="WP_106254696.1">
    <property type="nucleotide sequence ID" value="NZ_CAWNSW010000073.1"/>
</dbReference>
<evidence type="ECO:0000313" key="6">
    <source>
        <dbReference type="Proteomes" id="UP000239576"/>
    </source>
</evidence>
<keyword evidence="2" id="KW-0902">Two-component regulatory system</keyword>
<dbReference type="PROSITE" id="PS50110">
    <property type="entry name" value="RESPONSE_REGULATORY"/>
    <property type="match status" value="1"/>
</dbReference>
<evidence type="ECO:0000259" key="4">
    <source>
        <dbReference type="PROSITE" id="PS50110"/>
    </source>
</evidence>
<dbReference type="GO" id="GO:0000160">
    <property type="term" value="P:phosphorelay signal transduction system"/>
    <property type="evidence" value="ECO:0007669"/>
    <property type="project" value="UniProtKB-KW"/>
</dbReference>
<dbReference type="InterPro" id="IPR050595">
    <property type="entry name" value="Bact_response_regulator"/>
</dbReference>
<gene>
    <name evidence="5" type="ORF">C7B82_02295</name>
</gene>
<dbReference type="InterPro" id="IPR001789">
    <property type="entry name" value="Sig_transdc_resp-reg_receiver"/>
</dbReference>
<dbReference type="Proteomes" id="UP000239576">
    <property type="component" value="Unassembled WGS sequence"/>
</dbReference>
<keyword evidence="6" id="KW-1185">Reference proteome</keyword>
<sequence>MTTVLIVDDSPTVREMVSEQFRKSGFSVIEAVDGEEAVEQITAKSPDVVVTDIVMPRKNGYELCRWIKNDPNTKHIPVIMCTSKSEEFDVYWGMKQGADAYITKPYHPPDLLDAVKKLLQQARG</sequence>
<dbReference type="OrthoDB" id="457440at2"/>
<reference evidence="5 6" key="2">
    <citation type="submission" date="2018-03" db="EMBL/GenBank/DDBJ databases">
        <title>The ancient ancestry and fast evolution of plastids.</title>
        <authorList>
            <person name="Moore K.R."/>
            <person name="Magnabosco C."/>
            <person name="Momper L."/>
            <person name="Gold D.A."/>
            <person name="Bosak T."/>
            <person name="Fournier G.P."/>
        </authorList>
    </citation>
    <scope>NUCLEOTIDE SEQUENCE [LARGE SCALE GENOMIC DNA]</scope>
    <source>
        <strain evidence="5 6">ULC18</strain>
    </source>
</reference>
<accession>A0A2T1ENM3</accession>
<dbReference type="PANTHER" id="PTHR44591:SF14">
    <property type="entry name" value="PROTEIN PILG"/>
    <property type="match status" value="1"/>
</dbReference>
<evidence type="ECO:0000256" key="2">
    <source>
        <dbReference type="ARBA" id="ARBA00023012"/>
    </source>
</evidence>
<dbReference type="Gene3D" id="3.40.50.2300">
    <property type="match status" value="1"/>
</dbReference>
<reference evidence="6" key="1">
    <citation type="submission" date="2018-02" db="EMBL/GenBank/DDBJ databases">
        <authorList>
            <person name="Moore K."/>
            <person name="Momper L."/>
        </authorList>
    </citation>
    <scope>NUCLEOTIDE SEQUENCE [LARGE SCALE GENOMIC DNA]</scope>
    <source>
        <strain evidence="6">ULC18</strain>
    </source>
</reference>
<keyword evidence="1 3" id="KW-0597">Phosphoprotein</keyword>
<proteinExistence type="predicted"/>
<dbReference type="SUPFAM" id="SSF52172">
    <property type="entry name" value="CheY-like"/>
    <property type="match status" value="1"/>
</dbReference>
<organism evidence="5 6">
    <name type="scientific">Stenomitos frigidus ULC18</name>
    <dbReference type="NCBI Taxonomy" id="2107698"/>
    <lineage>
        <taxon>Bacteria</taxon>
        <taxon>Bacillati</taxon>
        <taxon>Cyanobacteriota</taxon>
        <taxon>Cyanophyceae</taxon>
        <taxon>Leptolyngbyales</taxon>
        <taxon>Leptolyngbyaceae</taxon>
        <taxon>Stenomitos</taxon>
    </lineage>
</organism>